<comment type="caution">
    <text evidence="5">The sequence shown here is derived from an EMBL/GenBank/DDBJ whole genome shotgun (WGS) entry which is preliminary data.</text>
</comment>
<proteinExistence type="predicted"/>
<dbReference type="AlphaFoldDB" id="A0A0R2INW0"/>
<accession>A0A0R2INW0</accession>
<sequence>MSNSEMEPKQKAALDEFINDLDILNALADKHRQQIIILLGARLKQGMTVGDLTAQLDISQPAVSHHLKILRGVHIVDSLKNGLENNYFLTLDDTLERLERIVKLIRESNA</sequence>
<dbReference type="Gene3D" id="1.10.10.10">
    <property type="entry name" value="Winged helix-like DNA-binding domain superfamily/Winged helix DNA-binding domain"/>
    <property type="match status" value="1"/>
</dbReference>
<dbReference type="STRING" id="319652.IV80_GL001238"/>
<evidence type="ECO:0000256" key="3">
    <source>
        <dbReference type="ARBA" id="ARBA00023163"/>
    </source>
</evidence>
<dbReference type="RefSeq" id="WP_057750259.1">
    <property type="nucleotide sequence ID" value="NZ_BJVH01000002.1"/>
</dbReference>
<organism evidence="5 6">
    <name type="scientific">Pediococcus cellicola</name>
    <dbReference type="NCBI Taxonomy" id="319652"/>
    <lineage>
        <taxon>Bacteria</taxon>
        <taxon>Bacillati</taxon>
        <taxon>Bacillota</taxon>
        <taxon>Bacilli</taxon>
        <taxon>Lactobacillales</taxon>
        <taxon>Lactobacillaceae</taxon>
        <taxon>Pediococcus</taxon>
    </lineage>
</organism>
<dbReference type="InterPro" id="IPR011991">
    <property type="entry name" value="ArsR-like_HTH"/>
</dbReference>
<dbReference type="CDD" id="cd00090">
    <property type="entry name" value="HTH_ARSR"/>
    <property type="match status" value="1"/>
</dbReference>
<evidence type="ECO:0000256" key="2">
    <source>
        <dbReference type="ARBA" id="ARBA00023125"/>
    </source>
</evidence>
<keyword evidence="1" id="KW-0805">Transcription regulation</keyword>
<keyword evidence="6" id="KW-1185">Reference proteome</keyword>
<dbReference type="InterPro" id="IPR036388">
    <property type="entry name" value="WH-like_DNA-bd_sf"/>
</dbReference>
<dbReference type="GO" id="GO:0003700">
    <property type="term" value="F:DNA-binding transcription factor activity"/>
    <property type="evidence" value="ECO:0007669"/>
    <property type="project" value="InterPro"/>
</dbReference>
<evidence type="ECO:0000259" key="4">
    <source>
        <dbReference type="PROSITE" id="PS50987"/>
    </source>
</evidence>
<dbReference type="OrthoDB" id="9798835at2"/>
<feature type="domain" description="HTH arsR-type" evidence="4">
    <location>
        <begin position="12"/>
        <end position="109"/>
    </location>
</feature>
<evidence type="ECO:0000256" key="1">
    <source>
        <dbReference type="ARBA" id="ARBA00023015"/>
    </source>
</evidence>
<keyword evidence="2" id="KW-0238">DNA-binding</keyword>
<dbReference type="InterPro" id="IPR051081">
    <property type="entry name" value="HTH_MetalResp_TranReg"/>
</dbReference>
<dbReference type="NCBIfam" id="NF033788">
    <property type="entry name" value="HTH_metalloreg"/>
    <property type="match status" value="1"/>
</dbReference>
<dbReference type="PANTHER" id="PTHR33154">
    <property type="entry name" value="TRANSCRIPTIONAL REGULATOR, ARSR FAMILY"/>
    <property type="match status" value="1"/>
</dbReference>
<dbReference type="InterPro" id="IPR001845">
    <property type="entry name" value="HTH_ArsR_DNA-bd_dom"/>
</dbReference>
<dbReference type="InterPro" id="IPR036390">
    <property type="entry name" value="WH_DNA-bd_sf"/>
</dbReference>
<dbReference type="Proteomes" id="UP000051568">
    <property type="component" value="Unassembled WGS sequence"/>
</dbReference>
<dbReference type="PANTHER" id="PTHR33154:SF33">
    <property type="entry name" value="TRANSCRIPTIONAL REPRESSOR SDPR"/>
    <property type="match status" value="1"/>
</dbReference>
<gene>
    <name evidence="5" type="ORF">IV80_GL001238</name>
</gene>
<dbReference type="GO" id="GO:0003677">
    <property type="term" value="F:DNA binding"/>
    <property type="evidence" value="ECO:0007669"/>
    <property type="project" value="UniProtKB-KW"/>
</dbReference>
<dbReference type="PRINTS" id="PR00778">
    <property type="entry name" value="HTHARSR"/>
</dbReference>
<keyword evidence="3" id="KW-0804">Transcription</keyword>
<dbReference type="SMART" id="SM00418">
    <property type="entry name" value="HTH_ARSR"/>
    <property type="match status" value="1"/>
</dbReference>
<dbReference type="PATRIC" id="fig|319652.3.peg.1253"/>
<evidence type="ECO:0000313" key="6">
    <source>
        <dbReference type="Proteomes" id="UP000051568"/>
    </source>
</evidence>
<name>A0A0R2INW0_9LACO</name>
<evidence type="ECO:0000313" key="5">
    <source>
        <dbReference type="EMBL" id="KRN66648.1"/>
    </source>
</evidence>
<dbReference type="Pfam" id="PF01022">
    <property type="entry name" value="HTH_5"/>
    <property type="match status" value="1"/>
</dbReference>
<reference evidence="5 6" key="1">
    <citation type="journal article" date="2015" name="Genome Announc.">
        <title>Expanding the biotechnology potential of lactobacilli through comparative genomics of 213 strains and associated genera.</title>
        <authorList>
            <person name="Sun Z."/>
            <person name="Harris H.M."/>
            <person name="McCann A."/>
            <person name="Guo C."/>
            <person name="Argimon S."/>
            <person name="Zhang W."/>
            <person name="Yang X."/>
            <person name="Jeffery I.B."/>
            <person name="Cooney J.C."/>
            <person name="Kagawa T.F."/>
            <person name="Liu W."/>
            <person name="Song Y."/>
            <person name="Salvetti E."/>
            <person name="Wrobel A."/>
            <person name="Rasinkangas P."/>
            <person name="Parkhill J."/>
            <person name="Rea M.C."/>
            <person name="O'Sullivan O."/>
            <person name="Ritari J."/>
            <person name="Douillard F.P."/>
            <person name="Paul Ross R."/>
            <person name="Yang R."/>
            <person name="Briner A.E."/>
            <person name="Felis G.E."/>
            <person name="de Vos W.M."/>
            <person name="Barrangou R."/>
            <person name="Klaenhammer T.R."/>
            <person name="Caufield P.W."/>
            <person name="Cui Y."/>
            <person name="Zhang H."/>
            <person name="O'Toole P.W."/>
        </authorList>
    </citation>
    <scope>NUCLEOTIDE SEQUENCE [LARGE SCALE GENOMIC DNA]</scope>
    <source>
        <strain evidence="5 6">DSM 17757</strain>
    </source>
</reference>
<protein>
    <recommendedName>
        <fullName evidence="4">HTH arsR-type domain-containing protein</fullName>
    </recommendedName>
</protein>
<dbReference type="SUPFAM" id="SSF46785">
    <property type="entry name" value="Winged helix' DNA-binding domain"/>
    <property type="match status" value="1"/>
</dbReference>
<dbReference type="EMBL" id="JQBR01000004">
    <property type="protein sequence ID" value="KRN66648.1"/>
    <property type="molecule type" value="Genomic_DNA"/>
</dbReference>
<dbReference type="PROSITE" id="PS50987">
    <property type="entry name" value="HTH_ARSR_2"/>
    <property type="match status" value="1"/>
</dbReference>